<proteinExistence type="inferred from homology"/>
<dbReference type="AlphaFoldDB" id="A0A7K3M6Y5"/>
<dbReference type="InterPro" id="IPR002716">
    <property type="entry name" value="PIN_dom"/>
</dbReference>
<comment type="caution">
    <text evidence="10">The sequence shown here is derived from an EMBL/GenBank/DDBJ whole genome shotgun (WGS) entry which is preliminary data.</text>
</comment>
<comment type="similarity">
    <text evidence="7 8">Belongs to the PINc/VapC protein family.</text>
</comment>
<dbReference type="CDD" id="cd09871">
    <property type="entry name" value="PIN_MtVapC28-VapC30-like"/>
    <property type="match status" value="1"/>
</dbReference>
<evidence type="ECO:0000256" key="6">
    <source>
        <dbReference type="ARBA" id="ARBA00022842"/>
    </source>
</evidence>
<accession>A0A7K3M6Y5</accession>
<dbReference type="Pfam" id="PF01850">
    <property type="entry name" value="PIN"/>
    <property type="match status" value="1"/>
</dbReference>
<dbReference type="InterPro" id="IPR050556">
    <property type="entry name" value="Type_II_TA_system_RNase"/>
</dbReference>
<dbReference type="GO" id="GO:0090729">
    <property type="term" value="F:toxin activity"/>
    <property type="evidence" value="ECO:0007669"/>
    <property type="project" value="UniProtKB-KW"/>
</dbReference>
<gene>
    <name evidence="8" type="primary">vapC</name>
    <name evidence="10" type="ORF">F7O44_18550</name>
</gene>
<feature type="binding site" evidence="8">
    <location>
        <position position="17"/>
    </location>
    <ligand>
        <name>Mg(2+)</name>
        <dbReference type="ChEBI" id="CHEBI:18420"/>
    </ligand>
</feature>
<evidence type="ECO:0000256" key="7">
    <source>
        <dbReference type="ARBA" id="ARBA00038093"/>
    </source>
</evidence>
<dbReference type="GO" id="GO:0000287">
    <property type="term" value="F:magnesium ion binding"/>
    <property type="evidence" value="ECO:0007669"/>
    <property type="project" value="UniProtKB-UniRule"/>
</dbReference>
<dbReference type="InterPro" id="IPR029060">
    <property type="entry name" value="PIN-like_dom_sf"/>
</dbReference>
<dbReference type="InterPro" id="IPR022907">
    <property type="entry name" value="VapC_family"/>
</dbReference>
<keyword evidence="6 8" id="KW-0460">Magnesium</keyword>
<comment type="function">
    <text evidence="8">Toxic component of a toxin-antitoxin (TA) system. An RNase.</text>
</comment>
<evidence type="ECO:0000313" key="10">
    <source>
        <dbReference type="EMBL" id="NDL59071.1"/>
    </source>
</evidence>
<dbReference type="Gene3D" id="3.40.50.1010">
    <property type="entry name" value="5'-nuclease"/>
    <property type="match status" value="1"/>
</dbReference>
<reference evidence="10 11" key="1">
    <citation type="submission" date="2019-11" db="EMBL/GenBank/DDBJ databases">
        <authorList>
            <person name="Li X.-J."/>
            <person name="Feng X.-M."/>
        </authorList>
    </citation>
    <scope>NUCLEOTIDE SEQUENCE [LARGE SCALE GENOMIC DNA]</scope>
    <source>
        <strain evidence="10 11">XMNu-373</strain>
    </source>
</reference>
<dbReference type="HAMAP" id="MF_00265">
    <property type="entry name" value="VapC_Nob1"/>
    <property type="match status" value="1"/>
</dbReference>
<keyword evidence="8" id="KW-0800">Toxin</keyword>
<evidence type="ECO:0000259" key="9">
    <source>
        <dbReference type="Pfam" id="PF01850"/>
    </source>
</evidence>
<keyword evidence="2 8" id="KW-1277">Toxin-antitoxin system</keyword>
<evidence type="ECO:0000313" key="11">
    <source>
        <dbReference type="Proteomes" id="UP000460435"/>
    </source>
</evidence>
<feature type="binding site" evidence="8">
    <location>
        <position position="112"/>
    </location>
    <ligand>
        <name>Mg(2+)</name>
        <dbReference type="ChEBI" id="CHEBI:18420"/>
    </ligand>
</feature>
<dbReference type="Proteomes" id="UP000460435">
    <property type="component" value="Unassembled WGS sequence"/>
</dbReference>
<comment type="cofactor">
    <cofactor evidence="1 8">
        <name>Mg(2+)</name>
        <dbReference type="ChEBI" id="CHEBI:18420"/>
    </cofactor>
</comment>
<evidence type="ECO:0000256" key="1">
    <source>
        <dbReference type="ARBA" id="ARBA00001946"/>
    </source>
</evidence>
<dbReference type="RefSeq" id="WP_162451755.1">
    <property type="nucleotide sequence ID" value="NZ_WLZY01000006.1"/>
</dbReference>
<evidence type="ECO:0000256" key="4">
    <source>
        <dbReference type="ARBA" id="ARBA00022723"/>
    </source>
</evidence>
<feature type="domain" description="PIN" evidence="9">
    <location>
        <begin position="15"/>
        <end position="137"/>
    </location>
</feature>
<evidence type="ECO:0000256" key="8">
    <source>
        <dbReference type="HAMAP-Rule" id="MF_00265"/>
    </source>
</evidence>
<evidence type="ECO:0000256" key="5">
    <source>
        <dbReference type="ARBA" id="ARBA00022801"/>
    </source>
</evidence>
<sequence>MTADTSLVTDTAALVVDTSAVTAVLFDEPGSGWLINTLVEASRCYMSTGTYLELGIVLESRFGPTGTGTADRFVRDSEITLVDVTPEIALRSLEGWRRFGKGRHPAALNYGDCFTYGLAAERDLPILCTGEDFAQTDMFVLRPGHATSGSDDASLAE</sequence>
<dbReference type="SUPFAM" id="SSF88723">
    <property type="entry name" value="PIN domain-like"/>
    <property type="match status" value="1"/>
</dbReference>
<keyword evidence="5 8" id="KW-0378">Hydrolase</keyword>
<keyword evidence="3 8" id="KW-0540">Nuclease</keyword>
<dbReference type="GO" id="GO:0016787">
    <property type="term" value="F:hydrolase activity"/>
    <property type="evidence" value="ECO:0007669"/>
    <property type="project" value="UniProtKB-KW"/>
</dbReference>
<dbReference type="GO" id="GO:0004540">
    <property type="term" value="F:RNA nuclease activity"/>
    <property type="evidence" value="ECO:0007669"/>
    <property type="project" value="InterPro"/>
</dbReference>
<keyword evidence="11" id="KW-1185">Reference proteome</keyword>
<dbReference type="PANTHER" id="PTHR33653:SF1">
    <property type="entry name" value="RIBONUCLEASE VAPC2"/>
    <property type="match status" value="1"/>
</dbReference>
<dbReference type="EMBL" id="WLZY01000006">
    <property type="protein sequence ID" value="NDL59071.1"/>
    <property type="molecule type" value="Genomic_DNA"/>
</dbReference>
<organism evidence="10 11">
    <name type="scientific">Phytoactinopolyspora mesophila</name>
    <dbReference type="NCBI Taxonomy" id="2650750"/>
    <lineage>
        <taxon>Bacteria</taxon>
        <taxon>Bacillati</taxon>
        <taxon>Actinomycetota</taxon>
        <taxon>Actinomycetes</taxon>
        <taxon>Jiangellales</taxon>
        <taxon>Jiangellaceae</taxon>
        <taxon>Phytoactinopolyspora</taxon>
    </lineage>
</organism>
<dbReference type="EC" id="3.1.-.-" evidence="8"/>
<name>A0A7K3M6Y5_9ACTN</name>
<evidence type="ECO:0000256" key="3">
    <source>
        <dbReference type="ARBA" id="ARBA00022722"/>
    </source>
</evidence>
<evidence type="ECO:0000256" key="2">
    <source>
        <dbReference type="ARBA" id="ARBA00022649"/>
    </source>
</evidence>
<dbReference type="PANTHER" id="PTHR33653">
    <property type="entry name" value="RIBONUCLEASE VAPC2"/>
    <property type="match status" value="1"/>
</dbReference>
<protein>
    <recommendedName>
        <fullName evidence="8">Ribonuclease VapC</fullName>
        <shortName evidence="8">RNase VapC</shortName>
        <ecNumber evidence="8">3.1.-.-</ecNumber>
    </recommendedName>
    <alternativeName>
        <fullName evidence="8">Toxin VapC</fullName>
    </alternativeName>
</protein>
<keyword evidence="4 8" id="KW-0479">Metal-binding</keyword>